<evidence type="ECO:0000313" key="3">
    <source>
        <dbReference type="Proteomes" id="UP000808337"/>
    </source>
</evidence>
<feature type="domain" description="GSCFA" evidence="1">
    <location>
        <begin position="23"/>
        <end position="258"/>
    </location>
</feature>
<reference evidence="2 3" key="1">
    <citation type="submission" date="2020-10" db="EMBL/GenBank/DDBJ databases">
        <title>Connecting structure to function with the recovery of over 1000 high-quality activated sludge metagenome-assembled genomes encoding full-length rRNA genes using long-read sequencing.</title>
        <authorList>
            <person name="Singleton C.M."/>
            <person name="Petriglieri F."/>
            <person name="Kristensen J.M."/>
            <person name="Kirkegaard R.H."/>
            <person name="Michaelsen T.Y."/>
            <person name="Andersen M.H."/>
            <person name="Karst S.M."/>
            <person name="Dueholm M.S."/>
            <person name="Nielsen P.H."/>
            <person name="Albertsen M."/>
        </authorList>
    </citation>
    <scope>NUCLEOTIDE SEQUENCE [LARGE SCALE GENOMIC DNA]</scope>
    <source>
        <strain evidence="2">Ribe_18-Q3-R11-54_MAXAC.273</strain>
    </source>
</reference>
<dbReference type="InterPro" id="IPR014982">
    <property type="entry name" value="GSCFA"/>
</dbReference>
<organism evidence="2 3">
    <name type="scientific">Candidatus Opimibacter skivensis</name>
    <dbReference type="NCBI Taxonomy" id="2982028"/>
    <lineage>
        <taxon>Bacteria</taxon>
        <taxon>Pseudomonadati</taxon>
        <taxon>Bacteroidota</taxon>
        <taxon>Saprospiria</taxon>
        <taxon>Saprospirales</taxon>
        <taxon>Saprospiraceae</taxon>
        <taxon>Candidatus Opimibacter</taxon>
    </lineage>
</organism>
<evidence type="ECO:0000259" key="1">
    <source>
        <dbReference type="Pfam" id="PF08885"/>
    </source>
</evidence>
<dbReference type="SUPFAM" id="SSF52266">
    <property type="entry name" value="SGNH hydrolase"/>
    <property type="match status" value="1"/>
</dbReference>
<gene>
    <name evidence="2" type="ORF">IPP15_21750</name>
</gene>
<name>A0A9D7SZS6_9BACT</name>
<dbReference type="EMBL" id="JADKGY010000032">
    <property type="protein sequence ID" value="MBK9984953.1"/>
    <property type="molecule type" value="Genomic_DNA"/>
</dbReference>
<sequence>MHDLISNVTPKEFQPKIMYSDGISMAGSCFAEHIADKLVRYKYDVLSNPFGILFNPISIARSFERIANRQYYQEEELVAHDGLFHSMDHHGSYSGANKDAVLLNINTSLEKSYLHLTRSKFVFISLGSAKVYRFKKTGAIAGNCHKIPQAEFESFRMTLNECELALEKITKSIKHLSAASHIIWTVSPVRHLRDGIEENQLSKSTLLLAIDQHLKNKKHDGYFPAYEIMMDQLRDYRFYARDLVHPSPLAIDIIWDIFAKAHLETHNMETHEQIEKIHRAMEHRFIQNDREAIKSFAKKQLKNIEHLSSLYPDMNWKAERQYFFQLTEPD</sequence>
<evidence type="ECO:0000313" key="2">
    <source>
        <dbReference type="EMBL" id="MBK9984953.1"/>
    </source>
</evidence>
<dbReference type="Proteomes" id="UP000808337">
    <property type="component" value="Unassembled WGS sequence"/>
</dbReference>
<dbReference type="AlphaFoldDB" id="A0A9D7SZS6"/>
<proteinExistence type="predicted"/>
<comment type="caution">
    <text evidence="2">The sequence shown here is derived from an EMBL/GenBank/DDBJ whole genome shotgun (WGS) entry which is preliminary data.</text>
</comment>
<dbReference type="Pfam" id="PF08885">
    <property type="entry name" value="GSCFA"/>
    <property type="match status" value="1"/>
</dbReference>
<protein>
    <submittedName>
        <fullName evidence="2">GSCFA domain-containing protein</fullName>
    </submittedName>
</protein>
<accession>A0A9D7SZS6</accession>